<dbReference type="SUPFAM" id="SSF56112">
    <property type="entry name" value="Protein kinase-like (PK-like)"/>
    <property type="match status" value="1"/>
</dbReference>
<dbReference type="EMBL" id="BTRK01000003">
    <property type="protein sequence ID" value="GMR43959.1"/>
    <property type="molecule type" value="Genomic_DNA"/>
</dbReference>
<comment type="caution">
    <text evidence="1">The sequence shown here is derived from an EMBL/GenBank/DDBJ whole genome shotgun (WGS) entry which is preliminary data.</text>
</comment>
<proteinExistence type="predicted"/>
<protein>
    <recommendedName>
        <fullName evidence="3">Protein kinase</fullName>
    </recommendedName>
</protein>
<gene>
    <name evidence="1" type="ORF">PMAYCL1PPCAC_14154</name>
</gene>
<dbReference type="AlphaFoldDB" id="A0AAN4ZQ35"/>
<feature type="non-terminal residue" evidence="1">
    <location>
        <position position="1"/>
    </location>
</feature>
<organism evidence="1 2">
    <name type="scientific">Pristionchus mayeri</name>
    <dbReference type="NCBI Taxonomy" id="1317129"/>
    <lineage>
        <taxon>Eukaryota</taxon>
        <taxon>Metazoa</taxon>
        <taxon>Ecdysozoa</taxon>
        <taxon>Nematoda</taxon>
        <taxon>Chromadorea</taxon>
        <taxon>Rhabditida</taxon>
        <taxon>Rhabditina</taxon>
        <taxon>Diplogasteromorpha</taxon>
        <taxon>Diplogasteroidea</taxon>
        <taxon>Neodiplogasteridae</taxon>
        <taxon>Pristionchus</taxon>
    </lineage>
</organism>
<evidence type="ECO:0000313" key="2">
    <source>
        <dbReference type="Proteomes" id="UP001328107"/>
    </source>
</evidence>
<reference evidence="2" key="1">
    <citation type="submission" date="2022-10" db="EMBL/GenBank/DDBJ databases">
        <title>Genome assembly of Pristionchus species.</title>
        <authorList>
            <person name="Yoshida K."/>
            <person name="Sommer R.J."/>
        </authorList>
    </citation>
    <scope>NUCLEOTIDE SEQUENCE [LARGE SCALE GENOMIC DNA]</scope>
    <source>
        <strain evidence="2">RS5460</strain>
    </source>
</reference>
<accession>A0AAN4ZQ35</accession>
<evidence type="ECO:0000313" key="1">
    <source>
        <dbReference type="EMBL" id="GMR43959.1"/>
    </source>
</evidence>
<dbReference type="InterPro" id="IPR011009">
    <property type="entry name" value="Kinase-like_dom_sf"/>
</dbReference>
<evidence type="ECO:0008006" key="3">
    <source>
        <dbReference type="Google" id="ProtNLM"/>
    </source>
</evidence>
<name>A0AAN4ZQ35_9BILA</name>
<dbReference type="Proteomes" id="UP001328107">
    <property type="component" value="Unassembled WGS sequence"/>
</dbReference>
<keyword evidence="2" id="KW-1185">Reference proteome</keyword>
<dbReference type="Gene3D" id="3.30.200.20">
    <property type="entry name" value="Phosphorylase Kinase, domain 1"/>
    <property type="match status" value="1"/>
</dbReference>
<sequence>SPDGKQSVVMKKFACKTVAEANNVLRELNCLNTIRHEHILDLKYKYEVKLDNTLAFYHITLYCGVPLSKKIEEGQYSMMEVKR</sequence>